<gene>
    <name evidence="2" type="ORF">BO97DRAFT_443851</name>
</gene>
<sequence length="256" mass="28441">MAPASTWIIVGASRGIGLEFVRQLLAQGHKVIAGVRNPFKAQQLDELVATHPNEGNCRIEECDMLSEESIITFTRKITIDPTTTNEITIILNAGINEYPNRVAEISYASFTQHLQTNTIGPLICAQHFLRVMPTTVKPVKIVFISSDSGSTQLFRAQEDGFGVYAATKAALNQGLRHLAAELEREESRIKEGTRTCILAMHPGEVETDMANVDLPWEIEGSIQVDESVRGMLEVIQAKHQKDTGTFWCWDGRAHPW</sequence>
<dbReference type="Gene3D" id="3.40.50.720">
    <property type="entry name" value="NAD(P)-binding Rossmann-like Domain"/>
    <property type="match status" value="1"/>
</dbReference>
<evidence type="ECO:0000313" key="2">
    <source>
        <dbReference type="EMBL" id="RAL11512.1"/>
    </source>
</evidence>
<evidence type="ECO:0000313" key="3">
    <source>
        <dbReference type="Proteomes" id="UP000248961"/>
    </source>
</evidence>
<dbReference type="RefSeq" id="XP_025550666.1">
    <property type="nucleotide sequence ID" value="XM_025698409.1"/>
</dbReference>
<evidence type="ECO:0000256" key="1">
    <source>
        <dbReference type="SAM" id="Coils"/>
    </source>
</evidence>
<dbReference type="EMBL" id="KZ824288">
    <property type="protein sequence ID" value="RAL11512.1"/>
    <property type="molecule type" value="Genomic_DNA"/>
</dbReference>
<dbReference type="Pfam" id="PF00106">
    <property type="entry name" value="adh_short"/>
    <property type="match status" value="1"/>
</dbReference>
<dbReference type="Proteomes" id="UP000248961">
    <property type="component" value="Unassembled WGS sequence"/>
</dbReference>
<dbReference type="OrthoDB" id="9876299at2759"/>
<protein>
    <submittedName>
        <fullName evidence="2">NAD(P)-binding protein</fullName>
    </submittedName>
</protein>
<dbReference type="AlphaFoldDB" id="A0A395HUA2"/>
<keyword evidence="1" id="KW-0175">Coiled coil</keyword>
<dbReference type="SUPFAM" id="SSF51735">
    <property type="entry name" value="NAD(P)-binding Rossmann-fold domains"/>
    <property type="match status" value="1"/>
</dbReference>
<accession>A0A395HUA2</accession>
<dbReference type="VEuPathDB" id="FungiDB:BO97DRAFT_443851"/>
<dbReference type="InterPro" id="IPR002347">
    <property type="entry name" value="SDR_fam"/>
</dbReference>
<dbReference type="InterPro" id="IPR052184">
    <property type="entry name" value="SDR_enzymes"/>
</dbReference>
<dbReference type="PRINTS" id="PR00081">
    <property type="entry name" value="GDHRDH"/>
</dbReference>
<feature type="coiled-coil region" evidence="1">
    <location>
        <begin position="168"/>
        <end position="195"/>
    </location>
</feature>
<keyword evidence="3" id="KW-1185">Reference proteome</keyword>
<dbReference type="PANTHER" id="PTHR45458">
    <property type="entry name" value="SHORT-CHAIN DEHYDROGENASE/REDUCTASE SDR"/>
    <property type="match status" value="1"/>
</dbReference>
<proteinExistence type="predicted"/>
<organism evidence="2 3">
    <name type="scientific">Aspergillus homomorphus (strain CBS 101889)</name>
    <dbReference type="NCBI Taxonomy" id="1450537"/>
    <lineage>
        <taxon>Eukaryota</taxon>
        <taxon>Fungi</taxon>
        <taxon>Dikarya</taxon>
        <taxon>Ascomycota</taxon>
        <taxon>Pezizomycotina</taxon>
        <taxon>Eurotiomycetes</taxon>
        <taxon>Eurotiomycetidae</taxon>
        <taxon>Eurotiales</taxon>
        <taxon>Aspergillaceae</taxon>
        <taxon>Aspergillus</taxon>
        <taxon>Aspergillus subgen. Circumdati</taxon>
    </lineage>
</organism>
<name>A0A395HUA2_ASPHC</name>
<dbReference type="GO" id="GO:0016616">
    <property type="term" value="F:oxidoreductase activity, acting on the CH-OH group of donors, NAD or NADP as acceptor"/>
    <property type="evidence" value="ECO:0007669"/>
    <property type="project" value="TreeGrafter"/>
</dbReference>
<dbReference type="PANTHER" id="PTHR45458:SF1">
    <property type="entry name" value="SHORT CHAIN DEHYDROGENASE"/>
    <property type="match status" value="1"/>
</dbReference>
<reference evidence="2 3" key="1">
    <citation type="submission" date="2018-02" db="EMBL/GenBank/DDBJ databases">
        <title>The genomes of Aspergillus section Nigri reveals drivers in fungal speciation.</title>
        <authorList>
            <consortium name="DOE Joint Genome Institute"/>
            <person name="Vesth T.C."/>
            <person name="Nybo J."/>
            <person name="Theobald S."/>
            <person name="Brandl J."/>
            <person name="Frisvad J.C."/>
            <person name="Nielsen K.F."/>
            <person name="Lyhne E.K."/>
            <person name="Kogle M.E."/>
            <person name="Kuo A."/>
            <person name="Riley R."/>
            <person name="Clum A."/>
            <person name="Nolan M."/>
            <person name="Lipzen A."/>
            <person name="Salamov A."/>
            <person name="Henrissat B."/>
            <person name="Wiebenga A."/>
            <person name="De vries R.P."/>
            <person name="Grigoriev I.V."/>
            <person name="Mortensen U.H."/>
            <person name="Andersen M.R."/>
            <person name="Baker S.E."/>
        </authorList>
    </citation>
    <scope>NUCLEOTIDE SEQUENCE [LARGE SCALE GENOMIC DNA]</scope>
    <source>
        <strain evidence="2 3">CBS 101889</strain>
    </source>
</reference>
<dbReference type="GeneID" id="37202698"/>
<dbReference type="InterPro" id="IPR036291">
    <property type="entry name" value="NAD(P)-bd_dom_sf"/>
</dbReference>